<dbReference type="EMBL" id="JAHRIO010092779">
    <property type="protein sequence ID" value="MEQ2189384.1"/>
    <property type="molecule type" value="Genomic_DNA"/>
</dbReference>
<proteinExistence type="predicted"/>
<dbReference type="GO" id="GO:0003746">
    <property type="term" value="F:translation elongation factor activity"/>
    <property type="evidence" value="ECO:0007669"/>
    <property type="project" value="UniProtKB-KW"/>
</dbReference>
<keyword evidence="4" id="KW-1185">Reference proteome</keyword>
<evidence type="ECO:0000259" key="2">
    <source>
        <dbReference type="Pfam" id="PF23288"/>
    </source>
</evidence>
<dbReference type="Pfam" id="PF23288">
    <property type="entry name" value="KOW6_SPT5"/>
    <property type="match status" value="1"/>
</dbReference>
<sequence length="139" mass="15325">MTPGAPSPGGYNPHTPGSNIEQGSGDWVTTDILVRVKDSFMDLMGQIGVIRSVTGGMCSVFMQESEKVVSISSDHLEPVTPTKNNKVSPQPQSLSWTLKSQLYLKMFWFCTLILLFEVKRQHEVGCVEHPRITAGGKIF</sequence>
<accession>A0ABV0Q0Y1</accession>
<organism evidence="3 4">
    <name type="scientific">Goodea atripinnis</name>
    <dbReference type="NCBI Taxonomy" id="208336"/>
    <lineage>
        <taxon>Eukaryota</taxon>
        <taxon>Metazoa</taxon>
        <taxon>Chordata</taxon>
        <taxon>Craniata</taxon>
        <taxon>Vertebrata</taxon>
        <taxon>Euteleostomi</taxon>
        <taxon>Actinopterygii</taxon>
        <taxon>Neopterygii</taxon>
        <taxon>Teleostei</taxon>
        <taxon>Neoteleostei</taxon>
        <taxon>Acanthomorphata</taxon>
        <taxon>Ovalentaria</taxon>
        <taxon>Atherinomorphae</taxon>
        <taxon>Cyprinodontiformes</taxon>
        <taxon>Goodeidae</taxon>
        <taxon>Goodea</taxon>
    </lineage>
</organism>
<name>A0ABV0Q0Y1_9TELE</name>
<evidence type="ECO:0000313" key="3">
    <source>
        <dbReference type="EMBL" id="MEQ2189384.1"/>
    </source>
</evidence>
<evidence type="ECO:0000313" key="4">
    <source>
        <dbReference type="Proteomes" id="UP001476798"/>
    </source>
</evidence>
<dbReference type="Proteomes" id="UP001476798">
    <property type="component" value="Unassembled WGS sequence"/>
</dbReference>
<gene>
    <name evidence="3" type="primary">SUPT5H_2</name>
    <name evidence="3" type="ORF">GOODEAATRI_024760</name>
</gene>
<protein>
    <submittedName>
        <fullName evidence="3">Transcription elongation factor SPT5</fullName>
    </submittedName>
</protein>
<keyword evidence="3" id="KW-0648">Protein biosynthesis</keyword>
<reference evidence="3 4" key="1">
    <citation type="submission" date="2021-06" db="EMBL/GenBank/DDBJ databases">
        <authorList>
            <person name="Palmer J.M."/>
        </authorList>
    </citation>
    <scope>NUCLEOTIDE SEQUENCE [LARGE SCALE GENOMIC DNA]</scope>
    <source>
        <strain evidence="3 4">GA_2019</strain>
        <tissue evidence="3">Muscle</tissue>
    </source>
</reference>
<comment type="caution">
    <text evidence="3">The sequence shown here is derived from an EMBL/GenBank/DDBJ whole genome shotgun (WGS) entry which is preliminary data.</text>
</comment>
<evidence type="ECO:0000256" key="1">
    <source>
        <dbReference type="SAM" id="MobiDB-lite"/>
    </source>
</evidence>
<dbReference type="InterPro" id="IPR041980">
    <property type="entry name" value="KOW_Spt5_6_metazoa"/>
</dbReference>
<feature type="domain" description="Spt5 KOW" evidence="2">
    <location>
        <begin position="26"/>
        <end position="78"/>
    </location>
</feature>
<feature type="region of interest" description="Disordered" evidence="1">
    <location>
        <begin position="1"/>
        <end position="24"/>
    </location>
</feature>
<keyword evidence="3" id="KW-0251">Elongation factor</keyword>